<sequence>MKRRIVEPRWTMSGNFLFNVNAIAFVEKVDPNILKTHMLNGEVISVEYTGKGDPLEVYAKYLAGVIDDENS</sequence>
<reference evidence="1 2" key="1">
    <citation type="submission" date="2019-11" db="EMBL/GenBank/DDBJ databases">
        <title>Draft Genome Sequence of Plant Growth-Promoting Rhizosphere-Associated Bacteria.</title>
        <authorList>
            <person name="Vasilyev I.Y."/>
            <person name="Radchenko V."/>
            <person name="Ilnitskaya E.V."/>
        </authorList>
    </citation>
    <scope>NUCLEOTIDE SEQUENCE [LARGE SCALE GENOMIC DNA]</scope>
    <source>
        <strain evidence="1 2">VRA_07sq_f</strain>
    </source>
</reference>
<dbReference type="AlphaFoldDB" id="A0A844EHZ7"/>
<dbReference type="Proteomes" id="UP000491237">
    <property type="component" value="Unassembled WGS sequence"/>
</dbReference>
<proteinExistence type="predicted"/>
<name>A0A844EHZ7_9LACO</name>
<gene>
    <name evidence="1" type="ORF">GKC44_00460</name>
</gene>
<evidence type="ECO:0000313" key="2">
    <source>
        <dbReference type="Proteomes" id="UP000491237"/>
    </source>
</evidence>
<dbReference type="EMBL" id="WKKY01000002">
    <property type="protein sequence ID" value="MSE19756.1"/>
    <property type="molecule type" value="Genomic_DNA"/>
</dbReference>
<protein>
    <submittedName>
        <fullName evidence="1">Uncharacterized protein</fullName>
    </submittedName>
</protein>
<organism evidence="1 2">
    <name type="scientific">Lentilactobacillus parabuchneri</name>
    <dbReference type="NCBI Taxonomy" id="152331"/>
    <lineage>
        <taxon>Bacteria</taxon>
        <taxon>Bacillati</taxon>
        <taxon>Bacillota</taxon>
        <taxon>Bacilli</taxon>
        <taxon>Lactobacillales</taxon>
        <taxon>Lactobacillaceae</taxon>
        <taxon>Lentilactobacillus</taxon>
    </lineage>
</organism>
<evidence type="ECO:0000313" key="1">
    <source>
        <dbReference type="EMBL" id="MSE19756.1"/>
    </source>
</evidence>
<comment type="caution">
    <text evidence="1">The sequence shown here is derived from an EMBL/GenBank/DDBJ whole genome shotgun (WGS) entry which is preliminary data.</text>
</comment>
<accession>A0A844EHZ7</accession>
<dbReference type="RefSeq" id="WP_271704075.1">
    <property type="nucleotide sequence ID" value="NZ_JAQKGT010000020.1"/>
</dbReference>